<feature type="transmembrane region" description="Helical" evidence="8">
    <location>
        <begin position="161"/>
        <end position="185"/>
    </location>
</feature>
<dbReference type="InterPro" id="IPR003706">
    <property type="entry name" value="CstA_N"/>
</dbReference>
<evidence type="ECO:0000259" key="9">
    <source>
        <dbReference type="Pfam" id="PF02554"/>
    </source>
</evidence>
<evidence type="ECO:0000256" key="6">
    <source>
        <dbReference type="ARBA" id="ARBA00022989"/>
    </source>
</evidence>
<dbReference type="GO" id="GO:0009267">
    <property type="term" value="P:cellular response to starvation"/>
    <property type="evidence" value="ECO:0007669"/>
    <property type="project" value="InterPro"/>
</dbReference>
<feature type="transmembrane region" description="Helical" evidence="8">
    <location>
        <begin position="595"/>
        <end position="615"/>
    </location>
</feature>
<dbReference type="OrthoDB" id="9761224at2"/>
<feature type="transmembrane region" description="Helical" evidence="8">
    <location>
        <begin position="221"/>
        <end position="237"/>
    </location>
</feature>
<keyword evidence="3" id="KW-0813">Transport</keyword>
<feature type="transmembrane region" description="Helical" evidence="8">
    <location>
        <begin position="117"/>
        <end position="140"/>
    </location>
</feature>
<feature type="domain" description="CstA N-terminal" evidence="9">
    <location>
        <begin position="34"/>
        <end position="613"/>
    </location>
</feature>
<evidence type="ECO:0000313" key="10">
    <source>
        <dbReference type="EMBL" id="STO96655.1"/>
    </source>
</evidence>
<proteinExistence type="inferred from homology"/>
<dbReference type="RefSeq" id="WP_115010973.1">
    <property type="nucleotide sequence ID" value="NZ_UGHV01000001.1"/>
</dbReference>
<name>A0A377J2W8_9HELI</name>
<evidence type="ECO:0000256" key="2">
    <source>
        <dbReference type="ARBA" id="ARBA00007755"/>
    </source>
</evidence>
<keyword evidence="5 8" id="KW-0812">Transmembrane</keyword>
<comment type="subcellular location">
    <subcellularLocation>
        <location evidence="1">Cell membrane</location>
        <topology evidence="1">Multi-pass membrane protein</topology>
    </subcellularLocation>
</comment>
<evidence type="ECO:0000256" key="1">
    <source>
        <dbReference type="ARBA" id="ARBA00004651"/>
    </source>
</evidence>
<gene>
    <name evidence="10" type="primary">cstA</name>
    <name evidence="10" type="ORF">NCTC12410_00469</name>
</gene>
<evidence type="ECO:0000256" key="8">
    <source>
        <dbReference type="SAM" id="Phobius"/>
    </source>
</evidence>
<evidence type="ECO:0000256" key="7">
    <source>
        <dbReference type="ARBA" id="ARBA00023136"/>
    </source>
</evidence>
<feature type="transmembrane region" description="Helical" evidence="8">
    <location>
        <begin position="191"/>
        <end position="209"/>
    </location>
</feature>
<dbReference type="PANTHER" id="PTHR30252:SF3">
    <property type="entry name" value="PYRUVATE_PROTON SYMPORTER BTST"/>
    <property type="match status" value="1"/>
</dbReference>
<keyword evidence="7 8" id="KW-0472">Membrane</keyword>
<evidence type="ECO:0000313" key="11">
    <source>
        <dbReference type="Proteomes" id="UP000254841"/>
    </source>
</evidence>
<feature type="transmembrane region" description="Helical" evidence="8">
    <location>
        <begin position="7"/>
        <end position="26"/>
    </location>
</feature>
<evidence type="ECO:0000256" key="5">
    <source>
        <dbReference type="ARBA" id="ARBA00022692"/>
    </source>
</evidence>
<dbReference type="AlphaFoldDB" id="A0A377J2W8"/>
<feature type="transmembrane region" description="Helical" evidence="8">
    <location>
        <begin position="563"/>
        <end position="588"/>
    </location>
</feature>
<sequence>MNSIIKNLVWLLVAVVGAFYFGMLALNTGEEVSATWLVIASVCIYMIGYRFYSKYIAEKVFELDDNRATSAVINNDGKDFVPTNKVVLFGHHFAAIAGAGPLVGPILAAQMGYLPSMIWLLVGVVLAGAVHDFTVLFISMRRNGRSLGEIIKEEMGKTTGSIAMVGILFIMLIIVAILAMVVVNALADSPWGLFTIAMTIPIAVFMGVYMRYLRPGRVGEASVIGFILLLAALYYGQALTDPAHPWHDVFLLKKTTLSLIIIGYGFIASILPVWLLLAPRDYLSTFLKIGVIVAMAIGILIVNPALQMPKVTAFIDGTGPVFAGSIFPFLFITIACGAISGFHALISSGTTPKMVEKESHARPIGYGSMLMESLVGVMALIAACILEPGLYFTINSPLATLDPAAASALSADMNTIEQSVKTILQNGGFVLQPEMLTNGHFVTMIEETTKAVGEPTLVAKTGGAPTFAVGLTQILHEVAGGKESIAFWYHFAILFEALFILTAVDAGTRSGRFLIQDVLGNVYKPMANTQSVLWGVVASAICVAGWGYLLYQGAIDPQGGIFTLWPLFGASNQMLAGIALLLGTVVLFKMGKAKYSWITILPAVWVLLTTLYAAIQKLLPANGERVHDAVSHVATAQNQTALKEKALGFITKLQEMGADASTMLEGKTLEEWQKVVSKADILIHNHTLDAILCAFFIFVTLVVIGATIRICYLTAIGKGEKFPLKEEPYQESKNFSIQAH</sequence>
<accession>A0A377J2W8</accession>
<evidence type="ECO:0000256" key="3">
    <source>
        <dbReference type="ARBA" id="ARBA00022448"/>
    </source>
</evidence>
<dbReference type="GO" id="GO:0005886">
    <property type="term" value="C:plasma membrane"/>
    <property type="evidence" value="ECO:0007669"/>
    <property type="project" value="UniProtKB-SubCell"/>
</dbReference>
<feature type="transmembrane region" description="Helical" evidence="8">
    <location>
        <begin position="257"/>
        <end position="278"/>
    </location>
</feature>
<organism evidence="10 11">
    <name type="scientific">Helicobacter canis</name>
    <dbReference type="NCBI Taxonomy" id="29419"/>
    <lineage>
        <taxon>Bacteria</taxon>
        <taxon>Pseudomonadati</taxon>
        <taxon>Campylobacterota</taxon>
        <taxon>Epsilonproteobacteria</taxon>
        <taxon>Campylobacterales</taxon>
        <taxon>Helicobacteraceae</taxon>
        <taxon>Helicobacter</taxon>
    </lineage>
</organism>
<reference evidence="10 11" key="1">
    <citation type="submission" date="2018-06" db="EMBL/GenBank/DDBJ databases">
        <authorList>
            <consortium name="Pathogen Informatics"/>
            <person name="Doyle S."/>
        </authorList>
    </citation>
    <scope>NUCLEOTIDE SEQUENCE [LARGE SCALE GENOMIC DNA]</scope>
    <source>
        <strain evidence="10 11">NCTC12410</strain>
    </source>
</reference>
<evidence type="ECO:0000256" key="4">
    <source>
        <dbReference type="ARBA" id="ARBA00022475"/>
    </source>
</evidence>
<dbReference type="Proteomes" id="UP000254841">
    <property type="component" value="Unassembled WGS sequence"/>
</dbReference>
<feature type="transmembrane region" description="Helical" evidence="8">
    <location>
        <begin position="32"/>
        <end position="52"/>
    </location>
</feature>
<feature type="transmembrane region" description="Helical" evidence="8">
    <location>
        <begin position="688"/>
        <end position="712"/>
    </location>
</feature>
<dbReference type="EMBL" id="UGHV01000001">
    <property type="protein sequence ID" value="STO96655.1"/>
    <property type="molecule type" value="Genomic_DNA"/>
</dbReference>
<dbReference type="InterPro" id="IPR051605">
    <property type="entry name" value="CstA"/>
</dbReference>
<feature type="transmembrane region" description="Helical" evidence="8">
    <location>
        <begin position="86"/>
        <end position="111"/>
    </location>
</feature>
<feature type="transmembrane region" description="Helical" evidence="8">
    <location>
        <begin position="485"/>
        <end position="504"/>
    </location>
</feature>
<dbReference type="Pfam" id="PF02554">
    <property type="entry name" value="CstA"/>
    <property type="match status" value="1"/>
</dbReference>
<keyword evidence="4" id="KW-1003">Cell membrane</keyword>
<protein>
    <submittedName>
        <fullName evidence="10">Carbon starvation protein A</fullName>
    </submittedName>
</protein>
<feature type="transmembrane region" description="Helical" evidence="8">
    <location>
        <begin position="326"/>
        <end position="348"/>
    </location>
</feature>
<dbReference type="PANTHER" id="PTHR30252">
    <property type="entry name" value="INNER MEMBRANE PEPTIDE TRANSPORTER"/>
    <property type="match status" value="1"/>
</dbReference>
<comment type="similarity">
    <text evidence="2">Belongs to the peptide transporter carbon starvation (CstA) (TC 2.A.114) family.</text>
</comment>
<feature type="transmembrane region" description="Helical" evidence="8">
    <location>
        <begin position="369"/>
        <end position="394"/>
    </location>
</feature>
<feature type="transmembrane region" description="Helical" evidence="8">
    <location>
        <begin position="285"/>
        <end position="306"/>
    </location>
</feature>
<feature type="transmembrane region" description="Helical" evidence="8">
    <location>
        <begin position="532"/>
        <end position="551"/>
    </location>
</feature>
<keyword evidence="6 8" id="KW-1133">Transmembrane helix</keyword>